<dbReference type="CDD" id="cd11716">
    <property type="entry name" value="THUMP_ThiI"/>
    <property type="match status" value="1"/>
</dbReference>
<keyword evidence="8 9" id="KW-0784">Thiamine biosynthesis</keyword>
<feature type="binding site" evidence="9">
    <location>
        <position position="287"/>
    </location>
    <ligand>
        <name>ATP</name>
        <dbReference type="ChEBI" id="CHEBI:30616"/>
    </ligand>
</feature>
<evidence type="ECO:0000256" key="4">
    <source>
        <dbReference type="ARBA" id="ARBA00022679"/>
    </source>
</evidence>
<proteinExistence type="inferred from homology"/>
<keyword evidence="5 9" id="KW-0547">Nucleotide-binding</keyword>
<keyword evidence="7 9" id="KW-0694">RNA-binding</keyword>
<gene>
    <name evidence="9" type="primary">thiI</name>
    <name evidence="11" type="ORF">SAMN02910315_01516</name>
</gene>
<dbReference type="InterPro" id="IPR054173">
    <property type="entry name" value="ThiI_fer"/>
</dbReference>
<dbReference type="EC" id="2.8.1.4" evidence="9"/>
<dbReference type="RefSeq" id="WP_149732050.1">
    <property type="nucleotide sequence ID" value="NZ_FMXB01000011.1"/>
</dbReference>
<dbReference type="GO" id="GO:0052837">
    <property type="term" value="P:thiazole biosynthetic process"/>
    <property type="evidence" value="ECO:0007669"/>
    <property type="project" value="TreeGrafter"/>
</dbReference>
<comment type="caution">
    <text evidence="9">Lacks conserved residue(s) required for the propagation of feature annotation.</text>
</comment>
<dbReference type="CDD" id="cd01712">
    <property type="entry name" value="PPase_ThiI"/>
    <property type="match status" value="1"/>
</dbReference>
<dbReference type="SUPFAM" id="SSF52402">
    <property type="entry name" value="Adenine nucleotide alpha hydrolases-like"/>
    <property type="match status" value="1"/>
</dbReference>
<dbReference type="PROSITE" id="PS51165">
    <property type="entry name" value="THUMP"/>
    <property type="match status" value="1"/>
</dbReference>
<dbReference type="Pfam" id="PF02568">
    <property type="entry name" value="ThiI"/>
    <property type="match status" value="1"/>
</dbReference>
<comment type="catalytic activity">
    <reaction evidence="9">
        <text>[ThiS sulfur-carrier protein]-C-terminal Gly-Gly-AMP + S-sulfanyl-L-cysteinyl-[cysteine desulfurase] + AH2 = [ThiS sulfur-carrier protein]-C-terminal-Gly-aminoethanethioate + L-cysteinyl-[cysteine desulfurase] + A + AMP + 2 H(+)</text>
        <dbReference type="Rhea" id="RHEA:43340"/>
        <dbReference type="Rhea" id="RHEA-COMP:12157"/>
        <dbReference type="Rhea" id="RHEA-COMP:12158"/>
        <dbReference type="Rhea" id="RHEA-COMP:12910"/>
        <dbReference type="Rhea" id="RHEA-COMP:19908"/>
        <dbReference type="ChEBI" id="CHEBI:13193"/>
        <dbReference type="ChEBI" id="CHEBI:15378"/>
        <dbReference type="ChEBI" id="CHEBI:17499"/>
        <dbReference type="ChEBI" id="CHEBI:29950"/>
        <dbReference type="ChEBI" id="CHEBI:61963"/>
        <dbReference type="ChEBI" id="CHEBI:90618"/>
        <dbReference type="ChEBI" id="CHEBI:232372"/>
        <dbReference type="ChEBI" id="CHEBI:456215"/>
    </reaction>
</comment>
<evidence type="ECO:0000256" key="6">
    <source>
        <dbReference type="ARBA" id="ARBA00022840"/>
    </source>
</evidence>
<keyword evidence="2 9" id="KW-0963">Cytoplasm</keyword>
<feature type="binding site" evidence="9">
    <location>
        <position position="296"/>
    </location>
    <ligand>
        <name>ATP</name>
        <dbReference type="ChEBI" id="CHEBI:30616"/>
    </ligand>
</feature>
<feature type="binding site" evidence="9">
    <location>
        <position position="265"/>
    </location>
    <ligand>
        <name>ATP</name>
        <dbReference type="ChEBI" id="CHEBI:30616"/>
    </ligand>
</feature>
<dbReference type="GO" id="GO:0009228">
    <property type="term" value="P:thiamine biosynthetic process"/>
    <property type="evidence" value="ECO:0007669"/>
    <property type="project" value="UniProtKB-KW"/>
</dbReference>
<keyword evidence="3 9" id="KW-0820">tRNA-binding</keyword>
<keyword evidence="12" id="KW-1185">Reference proteome</keyword>
<dbReference type="EMBL" id="FMXB01000011">
    <property type="protein sequence ID" value="SDA59365.1"/>
    <property type="molecule type" value="Genomic_DNA"/>
</dbReference>
<evidence type="ECO:0000256" key="8">
    <source>
        <dbReference type="ARBA" id="ARBA00022977"/>
    </source>
</evidence>
<dbReference type="Gene3D" id="3.40.50.620">
    <property type="entry name" value="HUPs"/>
    <property type="match status" value="1"/>
</dbReference>
<comment type="catalytic activity">
    <reaction evidence="9">
        <text>[ThiI sulfur-carrier protein]-S-sulfanyl-L-cysteine + a uridine in tRNA + 2 reduced [2Fe-2S]-[ferredoxin] + ATP + H(+) = [ThiI sulfur-carrier protein]-L-cysteine + a 4-thiouridine in tRNA + 2 oxidized [2Fe-2S]-[ferredoxin] + AMP + diphosphate</text>
        <dbReference type="Rhea" id="RHEA:24176"/>
        <dbReference type="Rhea" id="RHEA-COMP:10000"/>
        <dbReference type="Rhea" id="RHEA-COMP:10001"/>
        <dbReference type="Rhea" id="RHEA-COMP:13337"/>
        <dbReference type="Rhea" id="RHEA-COMP:13338"/>
        <dbReference type="Rhea" id="RHEA-COMP:13339"/>
        <dbReference type="Rhea" id="RHEA-COMP:13340"/>
        <dbReference type="ChEBI" id="CHEBI:15378"/>
        <dbReference type="ChEBI" id="CHEBI:29950"/>
        <dbReference type="ChEBI" id="CHEBI:30616"/>
        <dbReference type="ChEBI" id="CHEBI:33019"/>
        <dbReference type="ChEBI" id="CHEBI:33737"/>
        <dbReference type="ChEBI" id="CHEBI:33738"/>
        <dbReference type="ChEBI" id="CHEBI:61963"/>
        <dbReference type="ChEBI" id="CHEBI:65315"/>
        <dbReference type="ChEBI" id="CHEBI:136798"/>
        <dbReference type="ChEBI" id="CHEBI:456215"/>
        <dbReference type="EC" id="2.8.1.4"/>
    </reaction>
</comment>
<dbReference type="NCBIfam" id="TIGR00342">
    <property type="entry name" value="tRNA uracil 4-sulfurtransferase ThiI"/>
    <property type="match status" value="1"/>
</dbReference>
<organism evidence="11 12">
    <name type="scientific">Methanobrevibacter millerae</name>
    <dbReference type="NCBI Taxonomy" id="230361"/>
    <lineage>
        <taxon>Archaea</taxon>
        <taxon>Methanobacteriati</taxon>
        <taxon>Methanobacteriota</taxon>
        <taxon>Methanomada group</taxon>
        <taxon>Methanobacteria</taxon>
        <taxon>Methanobacteriales</taxon>
        <taxon>Methanobacteriaceae</taxon>
        <taxon>Methanobrevibacter</taxon>
    </lineage>
</organism>
<dbReference type="GO" id="GO:0009229">
    <property type="term" value="P:thiamine diphosphate biosynthetic process"/>
    <property type="evidence" value="ECO:0007669"/>
    <property type="project" value="UniProtKB-UniRule"/>
</dbReference>
<evidence type="ECO:0000313" key="11">
    <source>
        <dbReference type="EMBL" id="SDA59365.1"/>
    </source>
</evidence>
<dbReference type="SUPFAM" id="SSF143437">
    <property type="entry name" value="THUMP domain-like"/>
    <property type="match status" value="1"/>
</dbReference>
<comment type="similarity">
    <text evidence="9">Belongs to the ThiI family.</text>
</comment>
<dbReference type="STRING" id="230361.sm9_0354"/>
<dbReference type="InterPro" id="IPR014729">
    <property type="entry name" value="Rossmann-like_a/b/a_fold"/>
</dbReference>
<dbReference type="Proteomes" id="UP000323439">
    <property type="component" value="Unassembled WGS sequence"/>
</dbReference>
<dbReference type="Gene3D" id="3.30.2130.30">
    <property type="match status" value="1"/>
</dbReference>
<dbReference type="AlphaFoldDB" id="A0A1G5WQ42"/>
<feature type="domain" description="THUMP" evidence="10">
    <location>
        <begin position="55"/>
        <end position="163"/>
    </location>
</feature>
<dbReference type="HAMAP" id="MF_00021">
    <property type="entry name" value="ThiI"/>
    <property type="match status" value="1"/>
</dbReference>
<sequence>MKYDLIIARYGEVGLKSTKVRSRFEKKLVNNIKAAIDCDVDRNQGRIYIFPKNFDEAVENLNRVFGIVSYSPAISTYSNYEDIDKTLGEYVLNLASEGIIDEETKFAIKCRRVGTHDFTSQEMAAFCGGVVRKRILAPVDLTNPELTIFVEVRDDDTFIYHEKIPGPGGLPLGTQGKVVCLVSSGIDSPVAAYLMMKRGCEVIALYCDNDPYTSKMALENYNKLVDQLQKYAAGVPIKKRIVKYGDYLKKAKEGAPEKMTCVLCKSGMYKLAEKLANEMGALAIVDGSSVGQVASQTLDNILATRYGVDMPILSPLIGLDKLEITRIAEEIGTFEISKIDDGGCSAVPRYPETRGDLDRVIEACEAMNQDEAIEEAFKSISRNE</sequence>
<comment type="subcellular location">
    <subcellularLocation>
        <location evidence="1 9">Cytoplasm</location>
    </subcellularLocation>
</comment>
<protein>
    <recommendedName>
        <fullName evidence="9">Probable tRNA sulfurtransferase</fullName>
        <ecNumber evidence="9">2.8.1.4</ecNumber>
    </recommendedName>
    <alternativeName>
        <fullName evidence="9">Sulfur carrier protein ThiS sulfurtransferase</fullName>
    </alternativeName>
    <alternativeName>
        <fullName evidence="9">Thiamine biosynthesis protein ThiI</fullName>
    </alternativeName>
    <alternativeName>
        <fullName evidence="9">tRNA 4-thiouridine synthase</fullName>
    </alternativeName>
</protein>
<evidence type="ECO:0000256" key="3">
    <source>
        <dbReference type="ARBA" id="ARBA00022555"/>
    </source>
</evidence>
<dbReference type="GO" id="GO:0005829">
    <property type="term" value="C:cytosol"/>
    <property type="evidence" value="ECO:0007669"/>
    <property type="project" value="TreeGrafter"/>
</dbReference>
<evidence type="ECO:0000256" key="5">
    <source>
        <dbReference type="ARBA" id="ARBA00022741"/>
    </source>
</evidence>
<dbReference type="OrthoDB" id="372227at2157"/>
<evidence type="ECO:0000256" key="1">
    <source>
        <dbReference type="ARBA" id="ARBA00004496"/>
    </source>
</evidence>
<dbReference type="PANTHER" id="PTHR43209:SF1">
    <property type="entry name" value="TRNA SULFURTRANSFERASE"/>
    <property type="match status" value="1"/>
</dbReference>
<dbReference type="InterPro" id="IPR049962">
    <property type="entry name" value="THUMP_ThiI"/>
</dbReference>
<dbReference type="InterPro" id="IPR003720">
    <property type="entry name" value="tRNA_STrfase"/>
</dbReference>
<keyword evidence="6 9" id="KW-0067">ATP-binding</keyword>
<evidence type="ECO:0000256" key="2">
    <source>
        <dbReference type="ARBA" id="ARBA00022490"/>
    </source>
</evidence>
<dbReference type="GO" id="GO:0002937">
    <property type="term" value="P:tRNA 4-thiouridine biosynthesis"/>
    <property type="evidence" value="ECO:0007669"/>
    <property type="project" value="TreeGrafter"/>
</dbReference>
<dbReference type="GO" id="GO:0000049">
    <property type="term" value="F:tRNA binding"/>
    <property type="evidence" value="ECO:0007669"/>
    <property type="project" value="UniProtKB-UniRule"/>
</dbReference>
<dbReference type="InterPro" id="IPR050102">
    <property type="entry name" value="tRNA_sulfurtransferase_ThiI"/>
</dbReference>
<dbReference type="UniPathway" id="UPA00060"/>
<evidence type="ECO:0000259" key="10">
    <source>
        <dbReference type="PROSITE" id="PS51165"/>
    </source>
</evidence>
<evidence type="ECO:0000313" key="12">
    <source>
        <dbReference type="Proteomes" id="UP000323439"/>
    </source>
</evidence>
<dbReference type="Pfam" id="PF02926">
    <property type="entry name" value="THUMP"/>
    <property type="match status" value="1"/>
</dbReference>
<dbReference type="GO" id="GO:0004810">
    <property type="term" value="F:CCA tRNA nucleotidyltransferase activity"/>
    <property type="evidence" value="ECO:0007669"/>
    <property type="project" value="InterPro"/>
</dbReference>
<comment type="function">
    <text evidence="9">Catalyzes the ATP-dependent transfer of a sulfur to tRNA to produce 4-thiouridine in position 8 of tRNAs, which functions as a near-UV photosensor. Also catalyzes the transfer of sulfur to the sulfur carrier protein ThiS, forming ThiS-thiocarboxylate. This is a step in the synthesis of thiazole, in the thiamine biosynthesis pathway. The sulfur is donated as persulfide by IscS.</text>
</comment>
<dbReference type="InterPro" id="IPR004114">
    <property type="entry name" value="THUMP_dom"/>
</dbReference>
<evidence type="ECO:0000256" key="7">
    <source>
        <dbReference type="ARBA" id="ARBA00022884"/>
    </source>
</evidence>
<keyword evidence="4 9" id="KW-0808">Transferase</keyword>
<dbReference type="Pfam" id="PF22025">
    <property type="entry name" value="ThiI_fer"/>
    <property type="match status" value="1"/>
</dbReference>
<reference evidence="11 12" key="1">
    <citation type="submission" date="2016-10" db="EMBL/GenBank/DDBJ databases">
        <authorList>
            <person name="Varghese N."/>
            <person name="Submissions S."/>
        </authorList>
    </citation>
    <scope>NUCLEOTIDE SEQUENCE [LARGE SCALE GENOMIC DNA]</scope>
    <source>
        <strain evidence="11 12">DSM 16643</strain>
    </source>
</reference>
<evidence type="ECO:0000256" key="9">
    <source>
        <dbReference type="HAMAP-Rule" id="MF_00021"/>
    </source>
</evidence>
<dbReference type="SMART" id="SM00981">
    <property type="entry name" value="THUMP"/>
    <property type="match status" value="1"/>
</dbReference>
<dbReference type="PANTHER" id="PTHR43209">
    <property type="entry name" value="TRNA SULFURTRANSFERASE"/>
    <property type="match status" value="1"/>
</dbReference>
<name>A0A1G5WQ42_9EURY</name>
<dbReference type="GO" id="GO:0005524">
    <property type="term" value="F:ATP binding"/>
    <property type="evidence" value="ECO:0007669"/>
    <property type="project" value="UniProtKB-UniRule"/>
</dbReference>
<dbReference type="GO" id="GO:0140741">
    <property type="term" value="F:tRNA-uracil-4 sulfurtransferase activity"/>
    <property type="evidence" value="ECO:0007669"/>
    <property type="project" value="UniProtKB-EC"/>
</dbReference>
<comment type="pathway">
    <text evidence="9">Cofactor biosynthesis; thiamine diphosphate biosynthesis.</text>
</comment>
<feature type="binding site" evidence="9">
    <location>
        <begin position="181"/>
        <end position="182"/>
    </location>
    <ligand>
        <name>ATP</name>
        <dbReference type="ChEBI" id="CHEBI:30616"/>
    </ligand>
</feature>
<dbReference type="InterPro" id="IPR049961">
    <property type="entry name" value="ThiI_N"/>
</dbReference>
<accession>A0A1G5WQ42</accession>
<dbReference type="InterPro" id="IPR020536">
    <property type="entry name" value="ThiI_AANH"/>
</dbReference>